<sequence>MGGGKAGGRLMRAALRFLKRTKTRNRPDRMNPHFTEHVMGGHVKPGMPKGSGYHYRPGGQDFPDRRIKPGTTQRDTRTGVYTAEPEFFDPTLDPPNGRWKAKAGNGGVSTFFPDHWTPAQVDNAIPAAFQNAVPAGPNKWRGTYKGVTIEGFYNSSGGFTHGWPVFPTAGGGHP</sequence>
<name>A0AAU7R2X0_9ACTN</name>
<protein>
    <submittedName>
        <fullName evidence="3">EndoU domain-containing protein</fullName>
    </submittedName>
</protein>
<accession>A0AAU7R2X0</accession>
<dbReference type="InterPro" id="IPR029501">
    <property type="entry name" value="EndoU_bac"/>
</dbReference>
<evidence type="ECO:0000313" key="3">
    <source>
        <dbReference type="EMBL" id="XBT82899.1"/>
    </source>
</evidence>
<dbReference type="GO" id="GO:0004519">
    <property type="term" value="F:endonuclease activity"/>
    <property type="evidence" value="ECO:0007669"/>
    <property type="project" value="InterPro"/>
</dbReference>
<reference evidence="3" key="1">
    <citation type="submission" date="2024-06" db="EMBL/GenBank/DDBJ databases">
        <title>Micromonospora sp. strain HUAS YX12 genome sequences.</title>
        <authorList>
            <person name="Mo P."/>
        </authorList>
    </citation>
    <scope>NUCLEOTIDE SEQUENCE</scope>
    <source>
        <strain evidence="3">HUAS YX12</strain>
    </source>
</reference>
<dbReference type="Pfam" id="PF14436">
    <property type="entry name" value="EndoU_bacteria"/>
    <property type="match status" value="1"/>
</dbReference>
<proteinExistence type="predicted"/>
<evidence type="ECO:0000256" key="1">
    <source>
        <dbReference type="SAM" id="MobiDB-lite"/>
    </source>
</evidence>
<evidence type="ECO:0000259" key="2">
    <source>
        <dbReference type="Pfam" id="PF14436"/>
    </source>
</evidence>
<feature type="region of interest" description="Disordered" evidence="1">
    <location>
        <begin position="58"/>
        <end position="80"/>
    </location>
</feature>
<feature type="domain" description="Bacterial EndoU nuclease" evidence="2">
    <location>
        <begin position="36"/>
        <end position="168"/>
    </location>
</feature>
<gene>
    <name evidence="3" type="ORF">ABIH81_05250</name>
</gene>
<dbReference type="RefSeq" id="WP_349879271.1">
    <property type="nucleotide sequence ID" value="NZ_CP157974.1"/>
</dbReference>
<organism evidence="3">
    <name type="scientific">Micromonospora sp. HUAS YX12</name>
    <dbReference type="NCBI Taxonomy" id="3156396"/>
    <lineage>
        <taxon>Bacteria</taxon>
        <taxon>Bacillati</taxon>
        <taxon>Actinomycetota</taxon>
        <taxon>Actinomycetes</taxon>
        <taxon>Micromonosporales</taxon>
        <taxon>Micromonosporaceae</taxon>
        <taxon>Micromonospora</taxon>
    </lineage>
</organism>
<dbReference type="EMBL" id="CP157974">
    <property type="protein sequence ID" value="XBT82899.1"/>
    <property type="molecule type" value="Genomic_DNA"/>
</dbReference>
<dbReference type="AlphaFoldDB" id="A0AAU7R2X0"/>